<dbReference type="PANTHER" id="PTHR14085">
    <property type="entry name" value="WD-REPEAT PROTEIN BING4"/>
    <property type="match status" value="1"/>
</dbReference>
<evidence type="ECO:0000256" key="4">
    <source>
        <dbReference type="ARBA" id="ARBA00022737"/>
    </source>
</evidence>
<keyword evidence="5" id="KW-0539">Nucleus</keyword>
<sequence>MDKSKSKKSKTFKSKPKASGKKSVQYETSAEDKFGSSHKGRRHRFSISHKYVNPFPDNNKTSTDKDQMVQEFTINVGQLSESKVKHHVNNWSKRKKWLHSDDKPGKIGSKTKNTRKQNSTEWRKDKKNKEYQISRKLEDPFPGDAPVDPKKLEKYRRTDTDELTEARMLSGKPEMRLTKAKTDYAVELSARSDFLLPDNSGGIEADEGEDTADLKQYDIINAVDITSASKSFDLKLPLFGPYHMNYSRNGRYLLLGGAKGHVAAIDWQTKKLMCEMNVMERTHDVKWLHIETMFAVAQKEWTYIYDNQGIELHCLKALNKPLQLEFLPYHFLLATGSSEGFLSYLDVSVGKLVTSTRTGYNRLDVMCQNPSNAVIHFGHAGGTVTLWSPNVKKPLAKLLCHHMGVTSVAVDNSGNYMATSGMDRQLMLWDLRNYKCLHKYRIQSGAGHLSFSQSGHLAASMGSVVQVYSDAYRQKIKSPYLIHRLDSCISGLQYCNYEDVLGVGHSNGFSSLLIPGAGEANFDGFEANPYQTKKQRRQAEVKMLLEKVQPEMITLDNTALSKVDTVTMGRDIEERNKLRYLEEKKISYTPKYRMKGKSSGLKRENRKQGVKNRVIKDDIKEILKEKRREKREKTLQNQRGPKHVLDRFKRNKE</sequence>
<proteinExistence type="predicted"/>
<feature type="region of interest" description="Disordered" evidence="10">
    <location>
        <begin position="594"/>
        <end position="613"/>
    </location>
</feature>
<feature type="region of interest" description="Disordered" evidence="10">
    <location>
        <begin position="1"/>
        <end position="64"/>
    </location>
</feature>
<dbReference type="PROSITE" id="PS50082">
    <property type="entry name" value="WD_REPEATS_2"/>
    <property type="match status" value="1"/>
</dbReference>
<evidence type="ECO:0000313" key="12">
    <source>
        <dbReference type="EMBL" id="KAK6195627.1"/>
    </source>
</evidence>
<evidence type="ECO:0000256" key="8">
    <source>
        <dbReference type="ARBA" id="ARBA00070552"/>
    </source>
</evidence>
<dbReference type="Gene3D" id="2.130.10.10">
    <property type="entry name" value="YVTN repeat-like/Quinoprotein amine dehydrogenase"/>
    <property type="match status" value="1"/>
</dbReference>
<keyword evidence="2" id="KW-0597">Phosphoprotein</keyword>
<evidence type="ECO:0000256" key="5">
    <source>
        <dbReference type="ARBA" id="ARBA00023242"/>
    </source>
</evidence>
<evidence type="ECO:0000259" key="11">
    <source>
        <dbReference type="SMART" id="SM01033"/>
    </source>
</evidence>
<evidence type="ECO:0000256" key="9">
    <source>
        <dbReference type="PROSITE-ProRule" id="PRU00221"/>
    </source>
</evidence>
<reference evidence="12 13" key="1">
    <citation type="submission" date="2024-01" db="EMBL/GenBank/DDBJ databases">
        <title>The genome of the rayed Mediterranean limpet Patella caerulea (Linnaeus, 1758).</title>
        <authorList>
            <person name="Anh-Thu Weber A."/>
            <person name="Halstead-Nussloch G."/>
        </authorList>
    </citation>
    <scope>NUCLEOTIDE SEQUENCE [LARGE SCALE GENOMIC DNA]</scope>
    <source>
        <strain evidence="12">AATW-2023a</strain>
        <tissue evidence="12">Whole specimen</tissue>
    </source>
</reference>
<dbReference type="EMBL" id="JAZGQO010000001">
    <property type="protein sequence ID" value="KAK6195627.1"/>
    <property type="molecule type" value="Genomic_DNA"/>
</dbReference>
<evidence type="ECO:0000256" key="2">
    <source>
        <dbReference type="ARBA" id="ARBA00022553"/>
    </source>
</evidence>
<gene>
    <name evidence="12" type="ORF">SNE40_001015</name>
</gene>
<keyword evidence="13" id="KW-1185">Reference proteome</keyword>
<dbReference type="InterPro" id="IPR001680">
    <property type="entry name" value="WD40_rpt"/>
</dbReference>
<organism evidence="12 13">
    <name type="scientific">Patella caerulea</name>
    <name type="common">Rayed Mediterranean limpet</name>
    <dbReference type="NCBI Taxonomy" id="87958"/>
    <lineage>
        <taxon>Eukaryota</taxon>
        <taxon>Metazoa</taxon>
        <taxon>Spiralia</taxon>
        <taxon>Lophotrochozoa</taxon>
        <taxon>Mollusca</taxon>
        <taxon>Gastropoda</taxon>
        <taxon>Patellogastropoda</taxon>
        <taxon>Patelloidea</taxon>
        <taxon>Patellidae</taxon>
        <taxon>Patella</taxon>
    </lineage>
</organism>
<feature type="region of interest" description="Disordered" evidence="10">
    <location>
        <begin position="626"/>
        <end position="653"/>
    </location>
</feature>
<feature type="compositionally biased region" description="Basic residues" evidence="10">
    <location>
        <begin position="1"/>
        <end position="20"/>
    </location>
</feature>
<keyword evidence="3 9" id="KW-0853">WD repeat</keyword>
<comment type="function">
    <text evidence="6">Scaffold component of the nucleolar structure. Required for localization of DDX21 and NCL to the granular compartment of the nucleolus. Part of the small subunit (SSU) processome, first precursor of the small eukaryotic ribosomal subunit. During the assembly of the SSU processome in the nucleolus, many ribosome biogenesis factors, an RNA chaperone and ribosomal proteins associate with the nascent pre-rRNA and work in concert to generate RNA folding, modifications, rearrangements and cleavage as well as targeted degradation of pre-ribosomal RNA by the RNA exosome.</text>
</comment>
<keyword evidence="4" id="KW-0677">Repeat</keyword>
<dbReference type="PANTHER" id="PTHR14085:SF3">
    <property type="entry name" value="WD REPEAT-CONTAINING PROTEIN 46"/>
    <property type="match status" value="1"/>
</dbReference>
<dbReference type="SUPFAM" id="SSF50978">
    <property type="entry name" value="WD40 repeat-like"/>
    <property type="match status" value="1"/>
</dbReference>
<feature type="compositionally biased region" description="Basic residues" evidence="10">
    <location>
        <begin position="85"/>
        <end position="97"/>
    </location>
</feature>
<comment type="caution">
    <text evidence="12">The sequence shown here is derived from an EMBL/GenBank/DDBJ whole genome shotgun (WGS) entry which is preliminary data.</text>
</comment>
<dbReference type="PROSITE" id="PS00678">
    <property type="entry name" value="WD_REPEATS_1"/>
    <property type="match status" value="1"/>
</dbReference>
<dbReference type="InterPro" id="IPR036322">
    <property type="entry name" value="WD40_repeat_dom_sf"/>
</dbReference>
<feature type="compositionally biased region" description="Basic and acidic residues" evidence="10">
    <location>
        <begin position="643"/>
        <end position="653"/>
    </location>
</feature>
<dbReference type="PROSITE" id="PS50294">
    <property type="entry name" value="WD_REPEATS_REGION"/>
    <property type="match status" value="1"/>
</dbReference>
<dbReference type="Proteomes" id="UP001347796">
    <property type="component" value="Unassembled WGS sequence"/>
</dbReference>
<dbReference type="InterPro" id="IPR015943">
    <property type="entry name" value="WD40/YVTN_repeat-like_dom_sf"/>
</dbReference>
<evidence type="ECO:0000256" key="6">
    <source>
        <dbReference type="ARBA" id="ARBA00059061"/>
    </source>
</evidence>
<evidence type="ECO:0000256" key="1">
    <source>
        <dbReference type="ARBA" id="ARBA00004604"/>
    </source>
</evidence>
<dbReference type="InterPro" id="IPR012952">
    <property type="entry name" value="BING4_C_dom"/>
</dbReference>
<dbReference type="InterPro" id="IPR019775">
    <property type="entry name" value="WD40_repeat_CS"/>
</dbReference>
<evidence type="ECO:0000256" key="10">
    <source>
        <dbReference type="SAM" id="MobiDB-lite"/>
    </source>
</evidence>
<feature type="domain" description="BING4 C-terminal" evidence="11">
    <location>
        <begin position="479"/>
        <end position="557"/>
    </location>
</feature>
<feature type="region of interest" description="Disordered" evidence="10">
    <location>
        <begin position="85"/>
        <end position="150"/>
    </location>
</feature>
<feature type="compositionally biased region" description="Basic and acidic residues" evidence="10">
    <location>
        <begin position="121"/>
        <end position="139"/>
    </location>
</feature>
<name>A0AAN8Q309_PATCE</name>
<dbReference type="SMART" id="SM01033">
    <property type="entry name" value="BING4CT"/>
    <property type="match status" value="1"/>
</dbReference>
<dbReference type="GO" id="GO:0030686">
    <property type="term" value="C:90S preribosome"/>
    <property type="evidence" value="ECO:0007669"/>
    <property type="project" value="TreeGrafter"/>
</dbReference>
<evidence type="ECO:0000256" key="3">
    <source>
        <dbReference type="ARBA" id="ARBA00022574"/>
    </source>
</evidence>
<dbReference type="Pfam" id="PF08149">
    <property type="entry name" value="BING4CT"/>
    <property type="match status" value="1"/>
</dbReference>
<dbReference type="InterPro" id="IPR040315">
    <property type="entry name" value="WDR46/Utp7"/>
</dbReference>
<feature type="compositionally biased region" description="Basic residues" evidence="10">
    <location>
        <begin position="36"/>
        <end position="47"/>
    </location>
</feature>
<accession>A0AAN8Q309</accession>
<dbReference type="Pfam" id="PF00400">
    <property type="entry name" value="WD40"/>
    <property type="match status" value="1"/>
</dbReference>
<dbReference type="FunFam" id="2.130.10.10:FF:000128">
    <property type="entry name" value="WD repeat domain 46"/>
    <property type="match status" value="1"/>
</dbReference>
<evidence type="ECO:0000313" key="13">
    <source>
        <dbReference type="Proteomes" id="UP001347796"/>
    </source>
</evidence>
<comment type="subunit">
    <text evidence="7">Part of the small subunit (SSU) processome, composed of more than 70 proteins and the RNA chaperone small nucleolar RNA (snoRNA) U3. Interacts with DDX21, NCL, NOP2 and EBNA1BP2.</text>
</comment>
<evidence type="ECO:0000256" key="7">
    <source>
        <dbReference type="ARBA" id="ARBA00064570"/>
    </source>
</evidence>
<dbReference type="AlphaFoldDB" id="A0AAN8Q309"/>
<dbReference type="GO" id="GO:0032040">
    <property type="term" value="C:small-subunit processome"/>
    <property type="evidence" value="ECO:0007669"/>
    <property type="project" value="TreeGrafter"/>
</dbReference>
<comment type="subcellular location">
    <subcellularLocation>
        <location evidence="1">Nucleus</location>
        <location evidence="1">Nucleolus</location>
    </subcellularLocation>
</comment>
<dbReference type="SMART" id="SM00320">
    <property type="entry name" value="WD40"/>
    <property type="match status" value="3"/>
</dbReference>
<dbReference type="GO" id="GO:0000462">
    <property type="term" value="P:maturation of SSU-rRNA from tricistronic rRNA transcript (SSU-rRNA, 5.8S rRNA, LSU-rRNA)"/>
    <property type="evidence" value="ECO:0007669"/>
    <property type="project" value="TreeGrafter"/>
</dbReference>
<protein>
    <recommendedName>
        <fullName evidence="8">WD repeat-containing protein 46</fullName>
    </recommendedName>
</protein>
<feature type="repeat" description="WD" evidence="9">
    <location>
        <begin position="398"/>
        <end position="439"/>
    </location>
</feature>